<evidence type="ECO:0000313" key="2">
    <source>
        <dbReference type="Proteomes" id="UP001165492"/>
    </source>
</evidence>
<protein>
    <submittedName>
        <fullName evidence="1">Uncharacterized protein</fullName>
    </submittedName>
</protein>
<evidence type="ECO:0000313" key="1">
    <source>
        <dbReference type="EMBL" id="MCC5467656.1"/>
    </source>
</evidence>
<keyword evidence="2" id="KW-1185">Reference proteome</keyword>
<comment type="caution">
    <text evidence="1">The sequence shown here is derived from an EMBL/GenBank/DDBJ whole genome shotgun (WGS) entry which is preliminary data.</text>
</comment>
<proteinExistence type="predicted"/>
<reference evidence="1" key="1">
    <citation type="submission" date="2021-11" db="EMBL/GenBank/DDBJ databases">
        <title>Description of a new species Pelosinus isolated from the bottom sediments of Lake Baikal.</title>
        <authorList>
            <person name="Zakharyuk A."/>
        </authorList>
    </citation>
    <scope>NUCLEOTIDE SEQUENCE</scope>
    <source>
        <strain evidence="1">Bkl1</strain>
    </source>
</reference>
<name>A0ABS8HWW5_9FIRM</name>
<sequence length="71" mass="8428">MDELQPRAKRIWPSGKHYKKALPQESWSRAERFIKIMANARSYAATLDMQPEIDLKKLRESFSFIEKEMAQ</sequence>
<organism evidence="1 2">
    <name type="scientific">Pelosinus baikalensis</name>
    <dbReference type="NCBI Taxonomy" id="2892015"/>
    <lineage>
        <taxon>Bacteria</taxon>
        <taxon>Bacillati</taxon>
        <taxon>Bacillota</taxon>
        <taxon>Negativicutes</taxon>
        <taxon>Selenomonadales</taxon>
        <taxon>Sporomusaceae</taxon>
        <taxon>Pelosinus</taxon>
    </lineage>
</organism>
<accession>A0ABS8HWW5</accession>
<gene>
    <name evidence="1" type="ORF">LMF89_20175</name>
</gene>
<dbReference type="RefSeq" id="WP_229536622.1">
    <property type="nucleotide sequence ID" value="NZ_JAJHJB010000037.1"/>
</dbReference>
<dbReference type="Proteomes" id="UP001165492">
    <property type="component" value="Unassembled WGS sequence"/>
</dbReference>
<dbReference type="EMBL" id="JAJHJB010000037">
    <property type="protein sequence ID" value="MCC5467656.1"/>
    <property type="molecule type" value="Genomic_DNA"/>
</dbReference>